<evidence type="ECO:0000256" key="6">
    <source>
        <dbReference type="RuleBase" id="RU000461"/>
    </source>
</evidence>
<comment type="cofactor">
    <cofactor evidence="1 5">
        <name>heme</name>
        <dbReference type="ChEBI" id="CHEBI:30413"/>
    </cofactor>
</comment>
<dbReference type="GO" id="GO:0005506">
    <property type="term" value="F:iron ion binding"/>
    <property type="evidence" value="ECO:0007669"/>
    <property type="project" value="InterPro"/>
</dbReference>
<name>A0A8E2AXJ8_9APHY</name>
<evidence type="ECO:0000256" key="2">
    <source>
        <dbReference type="ARBA" id="ARBA00005179"/>
    </source>
</evidence>
<dbReference type="Pfam" id="PF00067">
    <property type="entry name" value="p450"/>
    <property type="match status" value="1"/>
</dbReference>
<dbReference type="PROSITE" id="PS00086">
    <property type="entry name" value="CYTOCHROME_P450"/>
    <property type="match status" value="1"/>
</dbReference>
<evidence type="ECO:0000256" key="5">
    <source>
        <dbReference type="PIRSR" id="PIRSR602401-1"/>
    </source>
</evidence>
<dbReference type="EMBL" id="KV722416">
    <property type="protein sequence ID" value="OCH89927.1"/>
    <property type="molecule type" value="Genomic_DNA"/>
</dbReference>
<dbReference type="PANTHER" id="PTHR24305">
    <property type="entry name" value="CYTOCHROME P450"/>
    <property type="match status" value="1"/>
</dbReference>
<dbReference type="InterPro" id="IPR001128">
    <property type="entry name" value="Cyt_P450"/>
</dbReference>
<dbReference type="PRINTS" id="PR00463">
    <property type="entry name" value="EP450I"/>
</dbReference>
<keyword evidence="4 5" id="KW-0408">Iron</keyword>
<dbReference type="CDD" id="cd11059">
    <property type="entry name" value="CYP_fungal"/>
    <property type="match status" value="1"/>
</dbReference>
<dbReference type="Gene3D" id="1.10.630.10">
    <property type="entry name" value="Cytochrome P450"/>
    <property type="match status" value="1"/>
</dbReference>
<dbReference type="GO" id="GO:0004497">
    <property type="term" value="F:monooxygenase activity"/>
    <property type="evidence" value="ECO:0007669"/>
    <property type="project" value="UniProtKB-KW"/>
</dbReference>
<keyword evidence="3 5" id="KW-0479">Metal-binding</keyword>
<dbReference type="AlphaFoldDB" id="A0A8E2AXJ8"/>
<dbReference type="InterPro" id="IPR002401">
    <property type="entry name" value="Cyt_P450_E_grp-I"/>
</dbReference>
<reference evidence="7 8" key="1">
    <citation type="submission" date="2016-07" db="EMBL/GenBank/DDBJ databases">
        <title>Draft genome of the white-rot fungus Obba rivulosa 3A-2.</title>
        <authorList>
            <consortium name="DOE Joint Genome Institute"/>
            <person name="Miettinen O."/>
            <person name="Riley R."/>
            <person name="Acob R."/>
            <person name="Barry K."/>
            <person name="Cullen D."/>
            <person name="De Vries R."/>
            <person name="Hainaut M."/>
            <person name="Hatakka A."/>
            <person name="Henrissat B."/>
            <person name="Hilden K."/>
            <person name="Kuo R."/>
            <person name="Labutti K."/>
            <person name="Lipzen A."/>
            <person name="Makela M.R."/>
            <person name="Sandor L."/>
            <person name="Spatafora J.W."/>
            <person name="Grigoriev I.V."/>
            <person name="Hibbett D.S."/>
        </authorList>
    </citation>
    <scope>NUCLEOTIDE SEQUENCE [LARGE SCALE GENOMIC DNA]</scope>
    <source>
        <strain evidence="7 8">3A-2</strain>
    </source>
</reference>
<evidence type="ECO:0000256" key="4">
    <source>
        <dbReference type="ARBA" id="ARBA00023004"/>
    </source>
</evidence>
<keyword evidence="8" id="KW-1185">Reference proteome</keyword>
<evidence type="ECO:0000256" key="3">
    <source>
        <dbReference type="ARBA" id="ARBA00022723"/>
    </source>
</evidence>
<comment type="pathway">
    <text evidence="2">Secondary metabolite biosynthesis.</text>
</comment>
<gene>
    <name evidence="7" type="ORF">OBBRIDRAFT_812976</name>
</gene>
<dbReference type="InterPro" id="IPR017972">
    <property type="entry name" value="Cyt_P450_CS"/>
</dbReference>
<dbReference type="GO" id="GO:0016705">
    <property type="term" value="F:oxidoreductase activity, acting on paired donors, with incorporation or reduction of molecular oxygen"/>
    <property type="evidence" value="ECO:0007669"/>
    <property type="project" value="InterPro"/>
</dbReference>
<dbReference type="GO" id="GO:0020037">
    <property type="term" value="F:heme binding"/>
    <property type="evidence" value="ECO:0007669"/>
    <property type="project" value="InterPro"/>
</dbReference>
<proteinExistence type="inferred from homology"/>
<dbReference type="PRINTS" id="PR00385">
    <property type="entry name" value="P450"/>
</dbReference>
<keyword evidence="5 6" id="KW-0349">Heme</keyword>
<dbReference type="InterPro" id="IPR050121">
    <property type="entry name" value="Cytochrome_P450_monoxygenase"/>
</dbReference>
<feature type="binding site" description="axial binding residue" evidence="5">
    <location>
        <position position="417"/>
    </location>
    <ligand>
        <name>heme</name>
        <dbReference type="ChEBI" id="CHEBI:30413"/>
    </ligand>
    <ligandPart>
        <name>Fe</name>
        <dbReference type="ChEBI" id="CHEBI:18248"/>
    </ligandPart>
</feature>
<evidence type="ECO:0000313" key="7">
    <source>
        <dbReference type="EMBL" id="OCH89927.1"/>
    </source>
</evidence>
<dbReference type="Proteomes" id="UP000250043">
    <property type="component" value="Unassembled WGS sequence"/>
</dbReference>
<dbReference type="OrthoDB" id="1470350at2759"/>
<accession>A0A8E2AXJ8</accession>
<organism evidence="7 8">
    <name type="scientific">Obba rivulosa</name>
    <dbReference type="NCBI Taxonomy" id="1052685"/>
    <lineage>
        <taxon>Eukaryota</taxon>
        <taxon>Fungi</taxon>
        <taxon>Dikarya</taxon>
        <taxon>Basidiomycota</taxon>
        <taxon>Agaricomycotina</taxon>
        <taxon>Agaricomycetes</taxon>
        <taxon>Polyporales</taxon>
        <taxon>Gelatoporiaceae</taxon>
        <taxon>Obba</taxon>
    </lineage>
</organism>
<dbReference type="SUPFAM" id="SSF48264">
    <property type="entry name" value="Cytochrome P450"/>
    <property type="match status" value="1"/>
</dbReference>
<protein>
    <submittedName>
        <fullName evidence="7">Cytochrome P450</fullName>
    </submittedName>
</protein>
<sequence length="475" mass="53978">MFGAYIIIGLAACALLKTLYYRIFCSPLTSLPGPKFTILSSSWLIYKEFTGQRRKWLHQLHLQYGPIVRISPDEVSFASWDALKEIYITGGTGYDKTSFYDLFSNLGTRNMFSTLDRSTHADLKKRFVDKYNKSSIMQPNLVSVFRDRAEEFMAKCTENDSADIYIYLHCYSMDCGSHLLFYPYGIHSLTDPSDMPKVVELTFHDTLKSHYLQYYFPELMALKARIFKRTDRQYGPVALHVLNLVRTGTETDSSTVLHKLKTHKDSLDELYIASECMDHLVAAIDTTGDTLCILIHHLSLPTSYPIQQKLHEELVKSSPGDFDDLPYLDAVIKEALRCFGPSPMSLPRRVPSGGRTISGVFIPENTIVSCQSYTLHRLDTEVFPNPDEFLPERWLQSEGSTARNQLLFAFGAGGRMCIGKHLAMAEMKILLQEVYTSYRTKIAKNMTASMELVDQAIVARPAGQKCLITFEKYSN</sequence>
<evidence type="ECO:0000313" key="8">
    <source>
        <dbReference type="Proteomes" id="UP000250043"/>
    </source>
</evidence>
<dbReference type="InterPro" id="IPR036396">
    <property type="entry name" value="Cyt_P450_sf"/>
</dbReference>
<keyword evidence="6" id="KW-0560">Oxidoreductase</keyword>
<comment type="similarity">
    <text evidence="6">Belongs to the cytochrome P450 family.</text>
</comment>
<keyword evidence="6" id="KW-0503">Monooxygenase</keyword>
<dbReference type="PANTHER" id="PTHR24305:SF164">
    <property type="entry name" value="P450, PUTATIVE (EUROFUNG)-RELATED"/>
    <property type="match status" value="1"/>
</dbReference>
<evidence type="ECO:0000256" key="1">
    <source>
        <dbReference type="ARBA" id="ARBA00001971"/>
    </source>
</evidence>